<dbReference type="AlphaFoldDB" id="A0A1H8JMV0"/>
<keyword evidence="10" id="KW-1278">Translocase</keyword>
<dbReference type="STRING" id="215200.SAMN05216454_11510"/>
<organism evidence="16 17">
    <name type="scientific">Peptostreptococcus russellii</name>
    <dbReference type="NCBI Taxonomy" id="215200"/>
    <lineage>
        <taxon>Bacteria</taxon>
        <taxon>Bacillati</taxon>
        <taxon>Bacillota</taxon>
        <taxon>Clostridia</taxon>
        <taxon>Peptostreptococcales</taxon>
        <taxon>Peptostreptococcaceae</taxon>
        <taxon>Peptostreptococcus</taxon>
    </lineage>
</organism>
<dbReference type="SUPFAM" id="SSF52540">
    <property type="entry name" value="P-loop containing nucleoside triphosphate hydrolases"/>
    <property type="match status" value="1"/>
</dbReference>
<dbReference type="GO" id="GO:0016887">
    <property type="term" value="F:ATP hydrolysis activity"/>
    <property type="evidence" value="ECO:0007669"/>
    <property type="project" value="InterPro"/>
</dbReference>
<dbReference type="SUPFAM" id="SSF161098">
    <property type="entry name" value="MetI-like"/>
    <property type="match status" value="1"/>
</dbReference>
<evidence type="ECO:0000313" key="17">
    <source>
        <dbReference type="Proteomes" id="UP000199512"/>
    </source>
</evidence>
<name>A0A1H8JMV0_9FIRM</name>
<dbReference type="InterPro" id="IPR000515">
    <property type="entry name" value="MetI-like"/>
</dbReference>
<dbReference type="SMART" id="SM00382">
    <property type="entry name" value="AAA"/>
    <property type="match status" value="1"/>
</dbReference>
<comment type="similarity">
    <text evidence="13">Belongs to the binding-protein-dependent transport system permease family.</text>
</comment>
<dbReference type="RefSeq" id="WP_180366759.1">
    <property type="nucleotide sequence ID" value="NZ_FODF01000015.1"/>
</dbReference>
<evidence type="ECO:0000256" key="13">
    <source>
        <dbReference type="RuleBase" id="RU363032"/>
    </source>
</evidence>
<keyword evidence="4 13" id="KW-0813">Transport</keyword>
<keyword evidence="9" id="KW-0067">ATP-binding</keyword>
<evidence type="ECO:0000256" key="12">
    <source>
        <dbReference type="ARBA" id="ARBA00023136"/>
    </source>
</evidence>
<keyword evidence="8" id="KW-0547">Nucleotide-binding</keyword>
<evidence type="ECO:0000259" key="14">
    <source>
        <dbReference type="PROSITE" id="PS50893"/>
    </source>
</evidence>
<dbReference type="Proteomes" id="UP000199512">
    <property type="component" value="Unassembled WGS sequence"/>
</dbReference>
<evidence type="ECO:0000256" key="11">
    <source>
        <dbReference type="ARBA" id="ARBA00022989"/>
    </source>
</evidence>
<reference evidence="16 17" key="1">
    <citation type="submission" date="2016-10" db="EMBL/GenBank/DDBJ databases">
        <authorList>
            <person name="de Groot N.N."/>
        </authorList>
    </citation>
    <scope>NUCLEOTIDE SEQUENCE [LARGE SCALE GENOMIC DNA]</scope>
    <source>
        <strain evidence="16 17">Calf135</strain>
    </source>
</reference>
<feature type="transmembrane region" description="Helical" evidence="13">
    <location>
        <begin position="72"/>
        <end position="97"/>
    </location>
</feature>
<evidence type="ECO:0000256" key="2">
    <source>
        <dbReference type="ARBA" id="ARBA00004202"/>
    </source>
</evidence>
<dbReference type="EMBL" id="FODF01000015">
    <property type="protein sequence ID" value="SEN81568.1"/>
    <property type="molecule type" value="Genomic_DNA"/>
</dbReference>
<dbReference type="PANTHER" id="PTHR43297:SF14">
    <property type="entry name" value="ATPASE AAA-TYPE CORE DOMAIN-CONTAINING PROTEIN"/>
    <property type="match status" value="1"/>
</dbReference>
<dbReference type="InterPro" id="IPR017871">
    <property type="entry name" value="ABC_transporter-like_CS"/>
</dbReference>
<keyword evidence="12 13" id="KW-0472">Membrane</keyword>
<evidence type="ECO:0000313" key="16">
    <source>
        <dbReference type="EMBL" id="SEN81568.1"/>
    </source>
</evidence>
<dbReference type="GO" id="GO:0005886">
    <property type="term" value="C:plasma membrane"/>
    <property type="evidence" value="ECO:0007669"/>
    <property type="project" value="UniProtKB-SubCell"/>
</dbReference>
<comment type="similarity">
    <text evidence="3">Belongs to the ABC transporter superfamily.</text>
</comment>
<feature type="transmembrane region" description="Helical" evidence="13">
    <location>
        <begin position="183"/>
        <end position="204"/>
    </location>
</feature>
<keyword evidence="11 13" id="KW-1133">Transmembrane helix</keyword>
<dbReference type="PANTHER" id="PTHR43297">
    <property type="entry name" value="OLIGOPEPTIDE TRANSPORT ATP-BINDING PROTEIN APPD"/>
    <property type="match status" value="1"/>
</dbReference>
<evidence type="ECO:0000256" key="8">
    <source>
        <dbReference type="ARBA" id="ARBA00022741"/>
    </source>
</evidence>
<sequence length="534" mass="59652">MKIKKKYVYFTVGTTIILLMIIMAVIAPLLTKYSYSSIDLFNINAAPSSEHILGTDNLGRDVFTRLVYGARVSLIVGLLATIMQIVIGVTLGLIAGYMGKVADFIIMRIIDILMCFPFFIVAISIASIVGPSLRNLIIIIAVLSWTEVARIVRAQALSLKNRDFVHISNVIGFKKRDIILKDILPNVIPSIIVAATISMANSILMEASLSFLGLGVKEPMPSWGNILTSAQNMRALQSYWWTWLPAGILIITSVLAINFIGEGFRIQFNPIEEGSSKNVEIDVSLNLKAGKITALVGESGSGKTVTAESLMGLNPKNIVVSGDIIFNGKNLLERDKDEISKMCGKDIAMVFQEPMKSLNPVFKVGNQVEEMFKLHTDMDKKERYEHVIKLFEEVRLKEAEKVYDKYPHEISGGMRQRLQIAMAIALNPKILIADEPTTAIDDSLKEGILNLIRKMCKEKNMAVIFITHDLKRIENFADDIAVMYKGKIVETKKADEFFRNPENPYSRALIKSIPDKKTFSGRFFEIGKEEKCVF</sequence>
<dbReference type="InterPro" id="IPR003439">
    <property type="entry name" value="ABC_transporter-like_ATP-bd"/>
</dbReference>
<comment type="subcellular location">
    <subcellularLocation>
        <location evidence="13">Cell membrane</location>
        <topology evidence="13">Multi-pass membrane protein</topology>
    </subcellularLocation>
    <subcellularLocation>
        <location evidence="2">Cell membrane</location>
        <topology evidence="2">Peripheral membrane protein</topology>
    </subcellularLocation>
    <subcellularLocation>
        <location evidence="1">Membrane</location>
        <topology evidence="1">Multi-pass membrane protein</topology>
    </subcellularLocation>
</comment>
<dbReference type="Pfam" id="PF00005">
    <property type="entry name" value="ABC_tran"/>
    <property type="match status" value="1"/>
</dbReference>
<dbReference type="InterPro" id="IPR025966">
    <property type="entry name" value="OppC_N"/>
</dbReference>
<evidence type="ECO:0000256" key="4">
    <source>
        <dbReference type="ARBA" id="ARBA00022448"/>
    </source>
</evidence>
<gene>
    <name evidence="16" type="ORF">SAMN05216454_11510</name>
</gene>
<protein>
    <submittedName>
        <fullName evidence="16">Peptide/nickel transport system permease protein</fullName>
    </submittedName>
</protein>
<dbReference type="CDD" id="cd06261">
    <property type="entry name" value="TM_PBP2"/>
    <property type="match status" value="1"/>
</dbReference>
<keyword evidence="5" id="KW-1003">Cell membrane</keyword>
<dbReference type="GO" id="GO:0005524">
    <property type="term" value="F:ATP binding"/>
    <property type="evidence" value="ECO:0007669"/>
    <property type="project" value="UniProtKB-KW"/>
</dbReference>
<feature type="transmembrane region" description="Helical" evidence="13">
    <location>
        <begin position="7"/>
        <end position="30"/>
    </location>
</feature>
<keyword evidence="17" id="KW-1185">Reference proteome</keyword>
<feature type="transmembrane region" description="Helical" evidence="13">
    <location>
        <begin position="135"/>
        <end position="152"/>
    </location>
</feature>
<proteinExistence type="inferred from homology"/>
<dbReference type="PROSITE" id="PS50893">
    <property type="entry name" value="ABC_TRANSPORTER_2"/>
    <property type="match status" value="1"/>
</dbReference>
<evidence type="ECO:0000256" key="10">
    <source>
        <dbReference type="ARBA" id="ARBA00022967"/>
    </source>
</evidence>
<evidence type="ECO:0000256" key="5">
    <source>
        <dbReference type="ARBA" id="ARBA00022475"/>
    </source>
</evidence>
<dbReference type="PROSITE" id="PS50928">
    <property type="entry name" value="ABC_TM1"/>
    <property type="match status" value="1"/>
</dbReference>
<evidence type="ECO:0000256" key="1">
    <source>
        <dbReference type="ARBA" id="ARBA00004141"/>
    </source>
</evidence>
<keyword evidence="6" id="KW-0997">Cell inner membrane</keyword>
<dbReference type="CDD" id="cd03257">
    <property type="entry name" value="ABC_NikE_OppD_transporters"/>
    <property type="match status" value="1"/>
</dbReference>
<feature type="domain" description="ABC transporter" evidence="14">
    <location>
        <begin position="257"/>
        <end position="510"/>
    </location>
</feature>
<accession>A0A1H8JMV0</accession>
<dbReference type="InterPro" id="IPR035906">
    <property type="entry name" value="MetI-like_sf"/>
</dbReference>
<dbReference type="InterPro" id="IPR027417">
    <property type="entry name" value="P-loop_NTPase"/>
</dbReference>
<dbReference type="Gene3D" id="3.40.50.300">
    <property type="entry name" value="P-loop containing nucleotide triphosphate hydrolases"/>
    <property type="match status" value="1"/>
</dbReference>
<dbReference type="PROSITE" id="PS00211">
    <property type="entry name" value="ABC_TRANSPORTER_1"/>
    <property type="match status" value="1"/>
</dbReference>
<dbReference type="InterPro" id="IPR003593">
    <property type="entry name" value="AAA+_ATPase"/>
</dbReference>
<feature type="transmembrane region" description="Helical" evidence="13">
    <location>
        <begin position="240"/>
        <end position="260"/>
    </location>
</feature>
<feature type="domain" description="ABC transmembrane type-1" evidence="15">
    <location>
        <begin position="70"/>
        <end position="261"/>
    </location>
</feature>
<evidence type="ECO:0000256" key="9">
    <source>
        <dbReference type="ARBA" id="ARBA00022840"/>
    </source>
</evidence>
<evidence type="ECO:0000256" key="6">
    <source>
        <dbReference type="ARBA" id="ARBA00022519"/>
    </source>
</evidence>
<dbReference type="Pfam" id="PF12911">
    <property type="entry name" value="OppC_N"/>
    <property type="match status" value="1"/>
</dbReference>
<evidence type="ECO:0000259" key="15">
    <source>
        <dbReference type="PROSITE" id="PS50928"/>
    </source>
</evidence>
<evidence type="ECO:0000256" key="7">
    <source>
        <dbReference type="ARBA" id="ARBA00022692"/>
    </source>
</evidence>
<dbReference type="Gene3D" id="1.10.3720.10">
    <property type="entry name" value="MetI-like"/>
    <property type="match status" value="1"/>
</dbReference>
<keyword evidence="7 13" id="KW-0812">Transmembrane</keyword>
<dbReference type="Pfam" id="PF00528">
    <property type="entry name" value="BPD_transp_1"/>
    <property type="match status" value="1"/>
</dbReference>
<dbReference type="GO" id="GO:0055085">
    <property type="term" value="P:transmembrane transport"/>
    <property type="evidence" value="ECO:0007669"/>
    <property type="project" value="InterPro"/>
</dbReference>
<dbReference type="InterPro" id="IPR050388">
    <property type="entry name" value="ABC_Ni/Peptide_Import"/>
</dbReference>
<feature type="transmembrane region" description="Helical" evidence="13">
    <location>
        <begin position="109"/>
        <end position="129"/>
    </location>
</feature>
<evidence type="ECO:0000256" key="3">
    <source>
        <dbReference type="ARBA" id="ARBA00005417"/>
    </source>
</evidence>